<protein>
    <submittedName>
        <fullName evidence="1">Uncharacterized protein</fullName>
    </submittedName>
</protein>
<dbReference type="EMBL" id="CAXAMN010001625">
    <property type="protein sequence ID" value="CAK8995444.1"/>
    <property type="molecule type" value="Genomic_DNA"/>
</dbReference>
<proteinExistence type="predicted"/>
<dbReference type="Proteomes" id="UP001642484">
    <property type="component" value="Unassembled WGS sequence"/>
</dbReference>
<evidence type="ECO:0000313" key="2">
    <source>
        <dbReference type="EMBL" id="CAK8995444.1"/>
    </source>
</evidence>
<accession>A0ABP0H6R4</accession>
<evidence type="ECO:0000313" key="3">
    <source>
        <dbReference type="Proteomes" id="UP001642484"/>
    </source>
</evidence>
<comment type="caution">
    <text evidence="1">The sequence shown here is derived from an EMBL/GenBank/DDBJ whole genome shotgun (WGS) entry which is preliminary data.</text>
</comment>
<reference evidence="1 3" key="1">
    <citation type="submission" date="2024-02" db="EMBL/GenBank/DDBJ databases">
        <authorList>
            <person name="Chen Y."/>
            <person name="Shah S."/>
            <person name="Dougan E. K."/>
            <person name="Thang M."/>
            <person name="Chan C."/>
        </authorList>
    </citation>
    <scope>NUCLEOTIDE SEQUENCE [LARGE SCALE GENOMIC DNA]</scope>
</reference>
<sequence length="200" mass="22120">MWRLLKSPPSVMREPTILASALQAAPSPSLPWSAQHAEATALKHRLDVLARNLDSCEGELVDHAWVQRFVAAHTRLVELGCRLEGGFVDVDAEVQRLQQVLAHSRVLRALKGESDEMSLESSGQVFHYGDGEAAQGEDLESTYEAFERFTEQEAHHAASSLCNDWCAPRIRSFCNIATATASLYITVLNKDRPGHVQSNL</sequence>
<dbReference type="EMBL" id="CAXAMN010000015">
    <property type="protein sequence ID" value="CAK8985902.1"/>
    <property type="molecule type" value="Genomic_DNA"/>
</dbReference>
<keyword evidence="3" id="KW-1185">Reference proteome</keyword>
<name>A0ABP0H6R4_9DINO</name>
<evidence type="ECO:0000313" key="1">
    <source>
        <dbReference type="EMBL" id="CAK8985902.1"/>
    </source>
</evidence>
<gene>
    <name evidence="1" type="ORF">CCMP2556_LOCUS315</name>
    <name evidence="2" type="ORF">CCMP2556_LOCUS4027</name>
</gene>
<organism evidence="1 3">
    <name type="scientific">Durusdinium trenchii</name>
    <dbReference type="NCBI Taxonomy" id="1381693"/>
    <lineage>
        <taxon>Eukaryota</taxon>
        <taxon>Sar</taxon>
        <taxon>Alveolata</taxon>
        <taxon>Dinophyceae</taxon>
        <taxon>Suessiales</taxon>
        <taxon>Symbiodiniaceae</taxon>
        <taxon>Durusdinium</taxon>
    </lineage>
</organism>